<comment type="subcellular location">
    <subcellularLocation>
        <location evidence="1 7">Membrane</location>
        <topology evidence="1 7">Multi-pass membrane protein</topology>
    </subcellularLocation>
</comment>
<evidence type="ECO:0000256" key="4">
    <source>
        <dbReference type="ARBA" id="ARBA00022692"/>
    </source>
</evidence>
<gene>
    <name evidence="10" type="ORF">BD289DRAFT_363684</name>
</gene>
<dbReference type="GO" id="GO:0005886">
    <property type="term" value="C:plasma membrane"/>
    <property type="evidence" value="ECO:0007669"/>
    <property type="project" value="UniProtKB-ARBA"/>
</dbReference>
<dbReference type="GO" id="GO:0071916">
    <property type="term" value="F:dipeptide transmembrane transporter activity"/>
    <property type="evidence" value="ECO:0007669"/>
    <property type="project" value="UniProtKB-ARBA"/>
</dbReference>
<feature type="transmembrane region" description="Helical" evidence="9">
    <location>
        <begin position="509"/>
        <end position="530"/>
    </location>
</feature>
<evidence type="ECO:0000256" key="1">
    <source>
        <dbReference type="ARBA" id="ARBA00004141"/>
    </source>
</evidence>
<feature type="transmembrane region" description="Helical" evidence="9">
    <location>
        <begin position="316"/>
        <end position="333"/>
    </location>
</feature>
<dbReference type="PROSITE" id="PS01022">
    <property type="entry name" value="PTR2_1"/>
    <property type="match status" value="1"/>
</dbReference>
<feature type="region of interest" description="Disordered" evidence="8">
    <location>
        <begin position="1"/>
        <end position="31"/>
    </location>
</feature>
<dbReference type="InterPro" id="IPR000109">
    <property type="entry name" value="POT_fam"/>
</dbReference>
<feature type="transmembrane region" description="Helical" evidence="9">
    <location>
        <begin position="146"/>
        <end position="165"/>
    </location>
</feature>
<evidence type="ECO:0000256" key="3">
    <source>
        <dbReference type="ARBA" id="ARBA00022448"/>
    </source>
</evidence>
<feature type="transmembrane region" description="Helical" evidence="9">
    <location>
        <begin position="119"/>
        <end position="140"/>
    </location>
</feature>
<dbReference type="InterPro" id="IPR018456">
    <property type="entry name" value="PTR2_symporter_CS"/>
</dbReference>
<feature type="transmembrane region" description="Helical" evidence="9">
    <location>
        <begin position="363"/>
        <end position="381"/>
    </location>
</feature>
<dbReference type="InParanoid" id="A0A2T3AF11"/>
<dbReference type="PANTHER" id="PTHR11654">
    <property type="entry name" value="OLIGOPEPTIDE TRANSPORTER-RELATED"/>
    <property type="match status" value="1"/>
</dbReference>
<evidence type="ECO:0000256" key="7">
    <source>
        <dbReference type="RuleBase" id="RU003755"/>
    </source>
</evidence>
<evidence type="ECO:0000313" key="11">
    <source>
        <dbReference type="Proteomes" id="UP000241462"/>
    </source>
</evidence>
<dbReference type="FunFam" id="1.20.1250.20:FF:000085">
    <property type="entry name" value="MFS peptide transporter Ptr2"/>
    <property type="match status" value="1"/>
</dbReference>
<feature type="transmembrane region" description="Helical" evidence="9">
    <location>
        <begin position="229"/>
        <end position="251"/>
    </location>
</feature>
<feature type="transmembrane region" description="Helical" evidence="9">
    <location>
        <begin position="482"/>
        <end position="503"/>
    </location>
</feature>
<name>A0A2T3AF11_9PEZI</name>
<evidence type="ECO:0000256" key="8">
    <source>
        <dbReference type="SAM" id="MobiDB-lite"/>
    </source>
</evidence>
<dbReference type="InterPro" id="IPR036259">
    <property type="entry name" value="MFS_trans_sf"/>
</dbReference>
<dbReference type="EMBL" id="KZ678399">
    <property type="protein sequence ID" value="PSR94348.1"/>
    <property type="molecule type" value="Genomic_DNA"/>
</dbReference>
<evidence type="ECO:0000256" key="6">
    <source>
        <dbReference type="ARBA" id="ARBA00023136"/>
    </source>
</evidence>
<evidence type="ECO:0000256" key="5">
    <source>
        <dbReference type="ARBA" id="ARBA00022989"/>
    </source>
</evidence>
<evidence type="ECO:0000313" key="10">
    <source>
        <dbReference type="EMBL" id="PSR94348.1"/>
    </source>
</evidence>
<dbReference type="FunCoup" id="A0A2T3AF11">
    <property type="interactions" value="1055"/>
</dbReference>
<organism evidence="10 11">
    <name type="scientific">Coniella lustricola</name>
    <dbReference type="NCBI Taxonomy" id="2025994"/>
    <lineage>
        <taxon>Eukaryota</taxon>
        <taxon>Fungi</taxon>
        <taxon>Dikarya</taxon>
        <taxon>Ascomycota</taxon>
        <taxon>Pezizomycotina</taxon>
        <taxon>Sordariomycetes</taxon>
        <taxon>Sordariomycetidae</taxon>
        <taxon>Diaporthales</taxon>
        <taxon>Schizoparmaceae</taxon>
        <taxon>Coniella</taxon>
    </lineage>
</organism>
<feature type="transmembrane region" description="Helical" evidence="9">
    <location>
        <begin position="204"/>
        <end position="223"/>
    </location>
</feature>
<dbReference type="Gene3D" id="1.20.1250.20">
    <property type="entry name" value="MFS general substrate transporter like domains"/>
    <property type="match status" value="1"/>
</dbReference>
<keyword evidence="5 9" id="KW-1133">Transmembrane helix</keyword>
<comment type="similarity">
    <text evidence="2 7">Belongs to the major facilitator superfamily. Proton-dependent oligopeptide transporter (POT/PTR) (TC 2.A.17) family.</text>
</comment>
<keyword evidence="4 7" id="KW-0812">Transmembrane</keyword>
<reference evidence="10 11" key="1">
    <citation type="journal article" date="2018" name="Mycol. Prog.">
        <title>Coniella lustricola, a new species from submerged detritus.</title>
        <authorList>
            <person name="Raudabaugh D.B."/>
            <person name="Iturriaga T."/>
            <person name="Carver A."/>
            <person name="Mondo S."/>
            <person name="Pangilinan J."/>
            <person name="Lipzen A."/>
            <person name="He G."/>
            <person name="Amirebrahimi M."/>
            <person name="Grigoriev I.V."/>
            <person name="Miller A.N."/>
        </authorList>
    </citation>
    <scope>NUCLEOTIDE SEQUENCE [LARGE SCALE GENOMIC DNA]</scope>
    <source>
        <strain evidence="10 11">B22-T-1</strain>
    </source>
</reference>
<keyword evidence="6 9" id="KW-0472">Membrane</keyword>
<sequence>MAGGVQPYGGSELASVRTADGDEPTDEERRTLRKVSDKLPWSAFLVCAVELCERFTYYGLSGPFQNYIENKPGGSLPGAIGMGQTAATGLTDFFQFWCYVTPVLGAIVSDQYLGKYWTIFYSAIIYIVGCLILFLTSLPVAIEHNAALGGLIAAMIIIGCGTGGIKSNVSPLIAEQYENTTPYVKTLKSGERVIVDPATTIKRIYMVFYMMINIGSLSSIATTEMEANIGFWAAYLLPFLMFIVGFGVLVAGKSHYKVKPPQGSVIPKAFKVMWIAAKNKGNYNAAKPEYQEEFSGNGQAPILSWDSVFVEEVKRALVACKVFAFYPVYWVVYSQMLNNFISQAGQMNLHGIPNDLMQNWDPITIILFIPICDYFLYPGLAKMGFKMLPITRIFWGFMLGAGAMAYAAGVQKLIYETGPCYDAPAACPAALQANGDYAPNNVHVAIQAPAYLLIGLSEIFASITGLEYAFTKAPASMKSFIMSLFLLTSAFGSALSIALSPTAVDPKLLWMYTGLAVACFIAGLLFWWLYKGYNDTEEEMNQLDQQAEKTKEIEQTEKTV</sequence>
<dbReference type="STRING" id="2025994.A0A2T3AF11"/>
<protein>
    <submittedName>
        <fullName evidence="10">PTR family peptide transporter</fullName>
    </submittedName>
</protein>
<dbReference type="Proteomes" id="UP000241462">
    <property type="component" value="Unassembled WGS sequence"/>
</dbReference>
<feature type="transmembrane region" description="Helical" evidence="9">
    <location>
        <begin position="393"/>
        <end position="414"/>
    </location>
</feature>
<accession>A0A2T3AF11</accession>
<evidence type="ECO:0000256" key="2">
    <source>
        <dbReference type="ARBA" id="ARBA00005982"/>
    </source>
</evidence>
<dbReference type="OrthoDB" id="8904098at2759"/>
<dbReference type="Pfam" id="PF00854">
    <property type="entry name" value="PTR2"/>
    <property type="match status" value="1"/>
</dbReference>
<keyword evidence="11" id="KW-1185">Reference proteome</keyword>
<evidence type="ECO:0000256" key="9">
    <source>
        <dbReference type="SAM" id="Phobius"/>
    </source>
</evidence>
<keyword evidence="3 7" id="KW-0813">Transport</keyword>
<dbReference type="AlphaFoldDB" id="A0A2T3AF11"/>
<feature type="transmembrane region" description="Helical" evidence="9">
    <location>
        <begin position="450"/>
        <end position="470"/>
    </location>
</feature>
<dbReference type="SUPFAM" id="SSF103473">
    <property type="entry name" value="MFS general substrate transporter"/>
    <property type="match status" value="1"/>
</dbReference>
<dbReference type="PROSITE" id="PS01023">
    <property type="entry name" value="PTR2_2"/>
    <property type="match status" value="1"/>
</dbReference>
<proteinExistence type="inferred from homology"/>